<keyword evidence="3" id="KW-1185">Reference proteome</keyword>
<sequence>MILMIRALSPIAALATLTLSSCNQAANFSGPDPLGPDHRPVVVRGNTAEAHLERHMHLDHYNEIEDAPPIIKVAGANASATW</sequence>
<proteinExistence type="predicted"/>
<comment type="caution">
    <text evidence="2">The sequence shown here is derived from an EMBL/GenBank/DDBJ whole genome shotgun (WGS) entry which is preliminary data.</text>
</comment>
<organism evidence="2 3">
    <name type="scientific">Luteolibacter rhizosphaerae</name>
    <dbReference type="NCBI Taxonomy" id="2989719"/>
    <lineage>
        <taxon>Bacteria</taxon>
        <taxon>Pseudomonadati</taxon>
        <taxon>Verrucomicrobiota</taxon>
        <taxon>Verrucomicrobiia</taxon>
        <taxon>Verrucomicrobiales</taxon>
        <taxon>Verrucomicrobiaceae</taxon>
        <taxon>Luteolibacter</taxon>
    </lineage>
</organism>
<accession>A0ABT3G9P1</accession>
<feature type="chain" id="PRO_5045957137" evidence="1">
    <location>
        <begin position="26"/>
        <end position="82"/>
    </location>
</feature>
<evidence type="ECO:0000256" key="1">
    <source>
        <dbReference type="SAM" id="SignalP"/>
    </source>
</evidence>
<keyword evidence="1" id="KW-0732">Signal</keyword>
<dbReference type="EMBL" id="JAPDDR010000011">
    <property type="protein sequence ID" value="MCW1915920.1"/>
    <property type="molecule type" value="Genomic_DNA"/>
</dbReference>
<dbReference type="PROSITE" id="PS51257">
    <property type="entry name" value="PROKAR_LIPOPROTEIN"/>
    <property type="match status" value="1"/>
</dbReference>
<dbReference type="Proteomes" id="UP001165653">
    <property type="component" value="Unassembled WGS sequence"/>
</dbReference>
<feature type="signal peptide" evidence="1">
    <location>
        <begin position="1"/>
        <end position="25"/>
    </location>
</feature>
<name>A0ABT3G9P1_9BACT</name>
<evidence type="ECO:0000313" key="3">
    <source>
        <dbReference type="Proteomes" id="UP001165653"/>
    </source>
</evidence>
<gene>
    <name evidence="2" type="ORF">OJ996_20195</name>
</gene>
<reference evidence="2" key="1">
    <citation type="submission" date="2022-10" db="EMBL/GenBank/DDBJ databases">
        <title>Luteolibacter sp. GHJ8, whole genome shotgun sequencing project.</title>
        <authorList>
            <person name="Zhao G."/>
            <person name="Shen L."/>
        </authorList>
    </citation>
    <scope>NUCLEOTIDE SEQUENCE</scope>
    <source>
        <strain evidence="2">GHJ8</strain>
    </source>
</reference>
<protein>
    <submittedName>
        <fullName evidence="2">Uncharacterized protein</fullName>
    </submittedName>
</protein>
<evidence type="ECO:0000313" key="2">
    <source>
        <dbReference type="EMBL" id="MCW1915920.1"/>
    </source>
</evidence>